<evidence type="ECO:0000313" key="2">
    <source>
        <dbReference type="Proteomes" id="UP000030021"/>
    </source>
</evidence>
<protein>
    <submittedName>
        <fullName evidence="1">Uncharacterized protein</fullName>
    </submittedName>
</protein>
<comment type="caution">
    <text evidence="1">The sequence shown here is derived from an EMBL/GenBank/DDBJ whole genome shotgun (WGS) entry which is preliminary data.</text>
</comment>
<proteinExistence type="predicted"/>
<accession>A0A0A0HP88</accession>
<dbReference type="RefSeq" id="WP_037270345.1">
    <property type="nucleotide sequence ID" value="NZ_KN293976.1"/>
</dbReference>
<organism evidence="1 2">
    <name type="scientific">Roseovarius mucosus DSM 17069</name>
    <dbReference type="NCBI Taxonomy" id="1288298"/>
    <lineage>
        <taxon>Bacteria</taxon>
        <taxon>Pseudomonadati</taxon>
        <taxon>Pseudomonadota</taxon>
        <taxon>Alphaproteobacteria</taxon>
        <taxon>Rhodobacterales</taxon>
        <taxon>Roseobacteraceae</taxon>
        <taxon>Roseovarius</taxon>
    </lineage>
</organism>
<dbReference type="InterPro" id="IPR035948">
    <property type="entry name" value="YwqG-like_sf"/>
</dbReference>
<dbReference type="Gene3D" id="2.30.320.10">
    <property type="entry name" value="YwqG-like"/>
    <property type="match status" value="1"/>
</dbReference>
<dbReference type="Proteomes" id="UP000030021">
    <property type="component" value="Unassembled WGS sequence"/>
</dbReference>
<evidence type="ECO:0000313" key="1">
    <source>
        <dbReference type="EMBL" id="KGM89105.1"/>
    </source>
</evidence>
<gene>
    <name evidence="1" type="ORF">rosmuc_00901</name>
</gene>
<reference evidence="1 2" key="1">
    <citation type="submission" date="2013-01" db="EMBL/GenBank/DDBJ databases">
        <authorList>
            <person name="Fiebig A."/>
            <person name="Goeker M."/>
            <person name="Klenk H.-P.P."/>
        </authorList>
    </citation>
    <scope>NUCLEOTIDE SEQUENCE [LARGE SCALE GENOMIC DNA]</scope>
    <source>
        <strain evidence="1 2">DSM 17069</strain>
    </source>
</reference>
<dbReference type="SUPFAM" id="SSF103032">
    <property type="entry name" value="Hypothetical protein YwqG"/>
    <property type="match status" value="1"/>
</dbReference>
<dbReference type="Pfam" id="PF09234">
    <property type="entry name" value="DUF1963"/>
    <property type="match status" value="1"/>
</dbReference>
<sequence length="327" mass="36132">MMADASQRKIRFSVAGTAHMQAVLSEHFARPVEPAEVGILAGKMGQLDPTTRGVLKSAWAEATVMPVDQVELGRMLEEARCEGVLLRKTTDRFRAGRSWLMGAPTLPLEIDWPSATLPGGATVTLDFVAQLDLGHVPSSGKLPAEGLLFFFVDLTSPLDDMYRAARVIHAASVPETCPIRVNESAPARSEAVSIRFQPMAGYNSGLFRNQAFEKAAMGLTAPISARFRETRDEVVYEHSGGLVSRVLGRKKVDIRQYLHTLFLGPDFGRWQDFDDADRVPLLTLDTEDRDDLNLPDHILHGWPLTFAIQERALSAHDFDVVTALLRE</sequence>
<dbReference type="OrthoDB" id="8135222at2"/>
<dbReference type="PATRIC" id="fig|1288298.3.peg.916"/>
<dbReference type="HOGENOM" id="CLU_849619_0_0_5"/>
<dbReference type="EMBL" id="AONH01000003">
    <property type="protein sequence ID" value="KGM89105.1"/>
    <property type="molecule type" value="Genomic_DNA"/>
</dbReference>
<dbReference type="AlphaFoldDB" id="A0A0A0HP88"/>
<name>A0A0A0HP88_9RHOB</name>
<dbReference type="InterPro" id="IPR015315">
    <property type="entry name" value="DUF1963"/>
</dbReference>